<comment type="caution">
    <text evidence="2">The sequence shown here is derived from an EMBL/GenBank/DDBJ whole genome shotgun (WGS) entry which is preliminary data.</text>
</comment>
<organism evidence="2 3">
    <name type="scientific">Subtercola vilae</name>
    <dbReference type="NCBI Taxonomy" id="2056433"/>
    <lineage>
        <taxon>Bacteria</taxon>
        <taxon>Bacillati</taxon>
        <taxon>Actinomycetota</taxon>
        <taxon>Actinomycetes</taxon>
        <taxon>Micrococcales</taxon>
        <taxon>Microbacteriaceae</taxon>
        <taxon>Subtercola</taxon>
    </lineage>
</organism>
<evidence type="ECO:0000259" key="1">
    <source>
        <dbReference type="PROSITE" id="PS50943"/>
    </source>
</evidence>
<proteinExistence type="predicted"/>
<protein>
    <submittedName>
        <fullName evidence="2">XRE family transcriptional regulator</fullName>
    </submittedName>
</protein>
<dbReference type="InterPro" id="IPR010982">
    <property type="entry name" value="Lambda_DNA-bd_dom_sf"/>
</dbReference>
<dbReference type="InterPro" id="IPR013975">
    <property type="entry name" value="Tscrpt_reg_BetR_N"/>
</dbReference>
<dbReference type="Proteomes" id="UP000306192">
    <property type="component" value="Unassembled WGS sequence"/>
</dbReference>
<sequence>MNRQANQTEILERDLDIEIGRRVHQRMWEQHIKQTDLAASLGLDQTAVSKKNRGSQSYSVKQLKVIAFKLDTSVAYLVGETNVISPTDPDAVGSSVASSHAALAQSVERFTRNE</sequence>
<dbReference type="Gene3D" id="1.10.260.40">
    <property type="entry name" value="lambda repressor-like DNA-binding domains"/>
    <property type="match status" value="1"/>
</dbReference>
<accession>A0A4T2BS44</accession>
<evidence type="ECO:0000313" key="2">
    <source>
        <dbReference type="EMBL" id="TIH33859.1"/>
    </source>
</evidence>
<gene>
    <name evidence="2" type="ORF">D4765_13700</name>
</gene>
<dbReference type="PROSITE" id="PS50943">
    <property type="entry name" value="HTH_CROC1"/>
    <property type="match status" value="1"/>
</dbReference>
<dbReference type="InterPro" id="IPR001387">
    <property type="entry name" value="Cro/C1-type_HTH"/>
</dbReference>
<reference evidence="2 3" key="1">
    <citation type="journal article" date="2019" name="Microorganisms">
        <title>Systematic Affiliation and Genome Analysis of Subtercola vilae DB165(T) with Particular Emphasis on Cold Adaptation of an Isolate from a High-Altitude Cold Volcano Lake.</title>
        <authorList>
            <person name="Villalobos A.S."/>
            <person name="Wiese J."/>
            <person name="Imhoff J.F."/>
            <person name="Dorador C."/>
            <person name="Keller A."/>
            <person name="Hentschel U."/>
        </authorList>
    </citation>
    <scope>NUCLEOTIDE SEQUENCE [LARGE SCALE GENOMIC DNA]</scope>
    <source>
        <strain evidence="2 3">DB165</strain>
    </source>
</reference>
<dbReference type="SUPFAM" id="SSF47413">
    <property type="entry name" value="lambda repressor-like DNA-binding domains"/>
    <property type="match status" value="1"/>
</dbReference>
<dbReference type="EMBL" id="QYRT01000030">
    <property type="protein sequence ID" value="TIH33859.1"/>
    <property type="molecule type" value="Genomic_DNA"/>
</dbReference>
<dbReference type="GO" id="GO:0003677">
    <property type="term" value="F:DNA binding"/>
    <property type="evidence" value="ECO:0007669"/>
    <property type="project" value="InterPro"/>
</dbReference>
<dbReference type="Pfam" id="PF08667">
    <property type="entry name" value="BetR"/>
    <property type="match status" value="1"/>
</dbReference>
<keyword evidence="3" id="KW-1185">Reference proteome</keyword>
<feature type="domain" description="HTH cro/C1-type" evidence="1">
    <location>
        <begin position="29"/>
        <end position="77"/>
    </location>
</feature>
<dbReference type="OrthoDB" id="5122463at2"/>
<name>A0A4T2BS44_9MICO</name>
<evidence type="ECO:0000313" key="3">
    <source>
        <dbReference type="Proteomes" id="UP000306192"/>
    </source>
</evidence>
<dbReference type="AlphaFoldDB" id="A0A4T2BS44"/>